<dbReference type="SMART" id="SM00267">
    <property type="entry name" value="GGDEF"/>
    <property type="match status" value="1"/>
</dbReference>
<dbReference type="PANTHER" id="PTHR46663:SF4">
    <property type="entry name" value="DIGUANYLATE CYCLASE DGCT-RELATED"/>
    <property type="match status" value="1"/>
</dbReference>
<dbReference type="InterPro" id="IPR033479">
    <property type="entry name" value="dCache_1"/>
</dbReference>
<dbReference type="PANTHER" id="PTHR46663">
    <property type="entry name" value="DIGUANYLATE CYCLASE DGCT-RELATED"/>
    <property type="match status" value="1"/>
</dbReference>
<dbReference type="PROSITE" id="PS50887">
    <property type="entry name" value="GGDEF"/>
    <property type="match status" value="1"/>
</dbReference>
<name>A0A1C7IAU2_9FIRM</name>
<dbReference type="EMBL" id="CP015405">
    <property type="protein sequence ID" value="ANU76715.1"/>
    <property type="molecule type" value="Genomic_DNA"/>
</dbReference>
<keyword evidence="2" id="KW-1003">Cell membrane</keyword>
<organism evidence="14 15">
    <name type="scientific">Blautia pseudococcoides</name>
    <dbReference type="NCBI Taxonomy" id="1796616"/>
    <lineage>
        <taxon>Bacteria</taxon>
        <taxon>Bacillati</taxon>
        <taxon>Bacillota</taxon>
        <taxon>Clostridia</taxon>
        <taxon>Lachnospirales</taxon>
        <taxon>Lachnospiraceae</taxon>
        <taxon>Blautia</taxon>
    </lineage>
</organism>
<evidence type="ECO:0000313" key="14">
    <source>
        <dbReference type="EMBL" id="ANU76715.1"/>
    </source>
</evidence>
<dbReference type="SUPFAM" id="SSF55785">
    <property type="entry name" value="PYP-like sensor domain (PAS domain)"/>
    <property type="match status" value="1"/>
</dbReference>
<evidence type="ECO:0000256" key="7">
    <source>
        <dbReference type="ARBA" id="ARBA00022777"/>
    </source>
</evidence>
<evidence type="ECO:0000256" key="9">
    <source>
        <dbReference type="ARBA" id="ARBA00022989"/>
    </source>
</evidence>
<keyword evidence="10" id="KW-0902">Two-component regulatory system</keyword>
<dbReference type="GO" id="GO:0000160">
    <property type="term" value="P:phosphorelay signal transduction system"/>
    <property type="evidence" value="ECO:0007669"/>
    <property type="project" value="UniProtKB-KW"/>
</dbReference>
<keyword evidence="5 12" id="KW-0812">Transmembrane</keyword>
<dbReference type="Gene3D" id="3.30.70.270">
    <property type="match status" value="1"/>
</dbReference>
<keyword evidence="3" id="KW-0597">Phosphoprotein</keyword>
<keyword evidence="11 12" id="KW-0472">Membrane</keyword>
<dbReference type="CDD" id="cd01949">
    <property type="entry name" value="GGDEF"/>
    <property type="match status" value="1"/>
</dbReference>
<dbReference type="CDD" id="cd12912">
    <property type="entry name" value="PDC2_MCP_like"/>
    <property type="match status" value="1"/>
</dbReference>
<dbReference type="OrthoDB" id="9805474at2"/>
<dbReference type="InterPro" id="IPR052163">
    <property type="entry name" value="DGC-Regulatory_Protein"/>
</dbReference>
<evidence type="ECO:0000256" key="1">
    <source>
        <dbReference type="ARBA" id="ARBA00004651"/>
    </source>
</evidence>
<evidence type="ECO:0000256" key="12">
    <source>
        <dbReference type="SAM" id="Phobius"/>
    </source>
</evidence>
<dbReference type="Pfam" id="PF00990">
    <property type="entry name" value="GGDEF"/>
    <property type="match status" value="1"/>
</dbReference>
<dbReference type="Gene3D" id="3.30.450.20">
    <property type="entry name" value="PAS domain"/>
    <property type="match status" value="2"/>
</dbReference>
<evidence type="ECO:0000256" key="10">
    <source>
        <dbReference type="ARBA" id="ARBA00023012"/>
    </source>
</evidence>
<evidence type="ECO:0000256" key="5">
    <source>
        <dbReference type="ARBA" id="ARBA00022692"/>
    </source>
</evidence>
<dbReference type="AlphaFoldDB" id="A0A1C7IAU2"/>
<accession>A0A1C7IAU2</accession>
<dbReference type="NCBIfam" id="TIGR00254">
    <property type="entry name" value="GGDEF"/>
    <property type="match status" value="1"/>
</dbReference>
<dbReference type="InterPro" id="IPR035965">
    <property type="entry name" value="PAS-like_dom_sf"/>
</dbReference>
<evidence type="ECO:0000256" key="4">
    <source>
        <dbReference type="ARBA" id="ARBA00022679"/>
    </source>
</evidence>
<keyword evidence="7" id="KW-0418">Kinase</keyword>
<feature type="transmembrane region" description="Helical" evidence="12">
    <location>
        <begin position="286"/>
        <end position="305"/>
    </location>
</feature>
<keyword evidence="15" id="KW-1185">Reference proteome</keyword>
<dbReference type="CDD" id="cd12914">
    <property type="entry name" value="PDC1_DGC_like"/>
    <property type="match status" value="1"/>
</dbReference>
<dbReference type="KEGG" id="byl:A4V09_13650"/>
<sequence length="602" mass="69169">MQKKKRWITVGILILAIGFIIGASFFYAVYIYDILENETNAYAQELAQQSIKLINERVNNDYLYLEGIADSIGGQKTLVYSERVLDILEQKSQITRFTKLAVVDLDGNMYYNGMEQQRNVKDRDYFKKAMQGESSVESLVGTDSSRRMMVISVPIYREREIKGVLLGQYTMDQLEYLMSIRYFNGEGYNYITDSSGEILVRTEQGDAKENVLEDLEKVISKEFTRQDLQDLAEHMKKKDNGSIRYQKKGEEYTLEYTAVGINDWYLLLVIPCNVVDAKTRDVIDGTALYCVSVLLVLGLMVFVMLNSRRMTHNKIKQAYENIRSIYRTVPSAIVRFRLDENLPILDSNDGFYQFMECSASEYQEKYGSFLWPVLESGDREWFQNLKEGLVSREFLIRCGNKQSKWSYGNFDVQRQEGYLVVQCAFIDISRQKQQLSEAVKSAFSDSLTGLKNKRALEREMDTVIEESGNAGAFLILDLDNFKNVNDTCGHPQGDRVLQLFAACMKNTFRGDDFTGRMGGDEFVVFMRNVNERQKISRKTEQLMENFQSSLPEEFKGCSLSVSIGIAVAPDDGTTFPVLYRKSDKALYEAKKHGKDQVCFYEE</sequence>
<dbReference type="STRING" id="1796616.A4V09_13650"/>
<dbReference type="SUPFAM" id="SSF55073">
    <property type="entry name" value="Nucleotide cyclase"/>
    <property type="match status" value="1"/>
</dbReference>
<dbReference type="InterPro" id="IPR029787">
    <property type="entry name" value="Nucleotide_cyclase"/>
</dbReference>
<evidence type="ECO:0000256" key="8">
    <source>
        <dbReference type="ARBA" id="ARBA00022840"/>
    </source>
</evidence>
<dbReference type="RefSeq" id="WP_065542873.1">
    <property type="nucleotide sequence ID" value="NZ_CP015405.2"/>
</dbReference>
<feature type="domain" description="GGDEF" evidence="13">
    <location>
        <begin position="469"/>
        <end position="602"/>
    </location>
</feature>
<keyword evidence="9 12" id="KW-1133">Transmembrane helix</keyword>
<dbReference type="Pfam" id="PF02743">
    <property type="entry name" value="dCache_1"/>
    <property type="match status" value="1"/>
</dbReference>
<dbReference type="InterPro" id="IPR000160">
    <property type="entry name" value="GGDEF_dom"/>
</dbReference>
<comment type="subcellular location">
    <subcellularLocation>
        <location evidence="1">Cell membrane</location>
        <topology evidence="1">Multi-pass membrane protein</topology>
    </subcellularLocation>
</comment>
<protein>
    <submittedName>
        <fullName evidence="14">GGDEF domain-containing protein</fullName>
    </submittedName>
</protein>
<keyword evidence="8" id="KW-0067">ATP-binding</keyword>
<dbReference type="GO" id="GO:0016301">
    <property type="term" value="F:kinase activity"/>
    <property type="evidence" value="ECO:0007669"/>
    <property type="project" value="UniProtKB-KW"/>
</dbReference>
<keyword evidence="6" id="KW-0547">Nucleotide-binding</keyword>
<gene>
    <name evidence="14" type="ORF">A4V09_13650</name>
</gene>
<proteinExistence type="predicted"/>
<evidence type="ECO:0000313" key="15">
    <source>
        <dbReference type="Proteomes" id="UP000092574"/>
    </source>
</evidence>
<dbReference type="InterPro" id="IPR043128">
    <property type="entry name" value="Rev_trsase/Diguanyl_cyclase"/>
</dbReference>
<dbReference type="GO" id="GO:0005886">
    <property type="term" value="C:plasma membrane"/>
    <property type="evidence" value="ECO:0007669"/>
    <property type="project" value="UniProtKB-SubCell"/>
</dbReference>
<dbReference type="InterPro" id="IPR029151">
    <property type="entry name" value="Sensor-like_sf"/>
</dbReference>
<evidence type="ECO:0000259" key="13">
    <source>
        <dbReference type="PROSITE" id="PS50887"/>
    </source>
</evidence>
<reference evidence="14" key="1">
    <citation type="submission" date="2017-04" db="EMBL/GenBank/DDBJ databases">
        <title>Complete Genome Sequences of Twelve Strains of a Stable Defined Moderately Diverse Mouse Microbiota 2 (sDMDMm2).</title>
        <authorList>
            <person name="Uchimura Y."/>
            <person name="Wyss M."/>
            <person name="Brugiroux S."/>
            <person name="Limenitakis J.P."/>
            <person name="Stecher B."/>
            <person name="McCoy K.D."/>
            <person name="Macpherson A.J."/>
        </authorList>
    </citation>
    <scope>NUCLEOTIDE SEQUENCE</scope>
    <source>
        <strain evidence="14">YL58</strain>
    </source>
</reference>
<dbReference type="GO" id="GO:0005524">
    <property type="term" value="F:ATP binding"/>
    <property type="evidence" value="ECO:0007669"/>
    <property type="project" value="UniProtKB-KW"/>
</dbReference>
<evidence type="ECO:0000256" key="2">
    <source>
        <dbReference type="ARBA" id="ARBA00022475"/>
    </source>
</evidence>
<evidence type="ECO:0000256" key="11">
    <source>
        <dbReference type="ARBA" id="ARBA00023136"/>
    </source>
</evidence>
<dbReference type="SUPFAM" id="SSF103190">
    <property type="entry name" value="Sensory domain-like"/>
    <property type="match status" value="1"/>
</dbReference>
<evidence type="ECO:0000256" key="3">
    <source>
        <dbReference type="ARBA" id="ARBA00022553"/>
    </source>
</evidence>
<dbReference type="Proteomes" id="UP000092574">
    <property type="component" value="Chromosome"/>
</dbReference>
<keyword evidence="4" id="KW-0808">Transferase</keyword>
<evidence type="ECO:0000256" key="6">
    <source>
        <dbReference type="ARBA" id="ARBA00022741"/>
    </source>
</evidence>
<feature type="transmembrane region" description="Helical" evidence="12">
    <location>
        <begin position="7"/>
        <end position="30"/>
    </location>
</feature>